<dbReference type="EMBL" id="BAABEP010000001">
    <property type="protein sequence ID" value="GAA3707586.1"/>
    <property type="molecule type" value="Genomic_DNA"/>
</dbReference>
<feature type="region of interest" description="Disordered" evidence="1">
    <location>
        <begin position="519"/>
        <end position="540"/>
    </location>
</feature>
<dbReference type="Gene3D" id="3.40.50.12780">
    <property type="entry name" value="N-terminal domain of ligase-like"/>
    <property type="match status" value="1"/>
</dbReference>
<evidence type="ECO:0000259" key="2">
    <source>
        <dbReference type="Pfam" id="PF00501"/>
    </source>
</evidence>
<dbReference type="Pfam" id="PF00501">
    <property type="entry name" value="AMP-binding"/>
    <property type="match status" value="1"/>
</dbReference>
<evidence type="ECO:0000256" key="1">
    <source>
        <dbReference type="SAM" id="MobiDB-lite"/>
    </source>
</evidence>
<dbReference type="PANTHER" id="PTHR43767:SF1">
    <property type="entry name" value="NONRIBOSOMAL PEPTIDE SYNTHASE PES1 (EUROFUNG)-RELATED"/>
    <property type="match status" value="1"/>
</dbReference>
<dbReference type="InterPro" id="IPR042099">
    <property type="entry name" value="ANL_N_sf"/>
</dbReference>
<reference evidence="5" key="1">
    <citation type="journal article" date="2019" name="Int. J. Syst. Evol. Microbiol.">
        <title>The Global Catalogue of Microorganisms (GCM) 10K type strain sequencing project: providing services to taxonomists for standard genome sequencing and annotation.</title>
        <authorList>
            <consortium name="The Broad Institute Genomics Platform"/>
            <consortium name="The Broad Institute Genome Sequencing Center for Infectious Disease"/>
            <person name="Wu L."/>
            <person name="Ma J."/>
        </authorList>
    </citation>
    <scope>NUCLEOTIDE SEQUENCE [LARGE SCALE GENOMIC DNA]</scope>
    <source>
        <strain evidence="5">JCM 30846</strain>
    </source>
</reference>
<dbReference type="PANTHER" id="PTHR43767">
    <property type="entry name" value="LONG-CHAIN-FATTY-ACID--COA LIGASE"/>
    <property type="match status" value="1"/>
</dbReference>
<dbReference type="PROSITE" id="PS00455">
    <property type="entry name" value="AMP_BINDING"/>
    <property type="match status" value="1"/>
</dbReference>
<protein>
    <submittedName>
        <fullName evidence="4">AMP-binding protein</fullName>
    </submittedName>
</protein>
<evidence type="ECO:0000259" key="3">
    <source>
        <dbReference type="Pfam" id="PF13193"/>
    </source>
</evidence>
<dbReference type="Gene3D" id="3.30.300.30">
    <property type="match status" value="1"/>
</dbReference>
<name>A0ABP7DQ90_9ACTN</name>
<accession>A0ABP7DQ90</accession>
<keyword evidence="5" id="KW-1185">Reference proteome</keyword>
<feature type="domain" description="AMP-binding enzyme C-terminal" evidence="3">
    <location>
        <begin position="436"/>
        <end position="514"/>
    </location>
</feature>
<dbReference type="InterPro" id="IPR000873">
    <property type="entry name" value="AMP-dep_synth/lig_dom"/>
</dbReference>
<dbReference type="InterPro" id="IPR025110">
    <property type="entry name" value="AMP-bd_C"/>
</dbReference>
<dbReference type="RefSeq" id="WP_345639893.1">
    <property type="nucleotide sequence ID" value="NZ_BAABEP010000001.1"/>
</dbReference>
<comment type="caution">
    <text evidence="4">The sequence shown here is derived from an EMBL/GenBank/DDBJ whole genome shotgun (WGS) entry which is preliminary data.</text>
</comment>
<evidence type="ECO:0000313" key="4">
    <source>
        <dbReference type="EMBL" id="GAA3707586.1"/>
    </source>
</evidence>
<organism evidence="4 5">
    <name type="scientific">Streptomyces tremellae</name>
    <dbReference type="NCBI Taxonomy" id="1124239"/>
    <lineage>
        <taxon>Bacteria</taxon>
        <taxon>Bacillati</taxon>
        <taxon>Actinomycetota</taxon>
        <taxon>Actinomycetes</taxon>
        <taxon>Kitasatosporales</taxon>
        <taxon>Streptomycetaceae</taxon>
        <taxon>Streptomyces</taxon>
    </lineage>
</organism>
<dbReference type="SUPFAM" id="SSF56801">
    <property type="entry name" value="Acetyl-CoA synthetase-like"/>
    <property type="match status" value="1"/>
</dbReference>
<dbReference type="Proteomes" id="UP001499884">
    <property type="component" value="Unassembled WGS sequence"/>
</dbReference>
<evidence type="ECO:0000313" key="5">
    <source>
        <dbReference type="Proteomes" id="UP001499884"/>
    </source>
</evidence>
<dbReference type="Pfam" id="PF13193">
    <property type="entry name" value="AMP-binding_C"/>
    <property type="match status" value="1"/>
</dbReference>
<dbReference type="InterPro" id="IPR045851">
    <property type="entry name" value="AMP-bd_C_sf"/>
</dbReference>
<gene>
    <name evidence="4" type="ORF">GCM10023082_02050</name>
</gene>
<feature type="domain" description="AMP-dependent synthetase/ligase" evidence="2">
    <location>
        <begin position="30"/>
        <end position="385"/>
    </location>
</feature>
<dbReference type="InterPro" id="IPR050237">
    <property type="entry name" value="ATP-dep_AMP-bd_enzyme"/>
</dbReference>
<sequence length="540" mass="57908">MTTFPHQSAPAEGSWRDPAAEAVPLPVLLRERAAAAPDAVFVEDTAEGPVTYGGFEELVHAWRGALHAAGVRQGDRVVTMFPTGPEALVVWMAIARLGAVEVPLNTAYHGRVLATVLADAAPAAAAVHPRWAERFAPAQAPESLALPVLTGAGGPGGAPGPAGARPGTVLPPEPELREHTTATVVYTSGTTGRSKGVLIPWRQLERSAVWCIPLDEAGPDDHWYVPVPLFHVSGKLSVYAAALTGARAVTRDGFSTSRFWPDVRAYGCTTTLLPGSAARYLESVPPAPGDADNPLRNVFVAPFPRDRAAFAARFGVRLTTAFNMTEVSCPVVSGWQLGPEGSCGRARPGAQIRIVDAYDREVPDGETGELLVRTDSPWEITAGYLGLPDATAEATRNLWFHTGDRCRRDAQGWVYFVDRSGDAIRRRGENICSTDVEAALGGHPAVAEAAVVGVPSEWGEHDVKAFVVAREGRDPDGVPGGLAADIADYARRELPRFMVPRYVEIVDDLPRTHTQRVRKAELRARTGHDERPGRYHDAGR</sequence>
<dbReference type="InterPro" id="IPR020845">
    <property type="entry name" value="AMP-binding_CS"/>
</dbReference>
<proteinExistence type="predicted"/>